<dbReference type="Proteomes" id="UP001161247">
    <property type="component" value="Chromosome 3"/>
</dbReference>
<gene>
    <name evidence="2" type="ORF">OLC1_LOCUS8868</name>
</gene>
<dbReference type="InterPro" id="IPR057939">
    <property type="entry name" value="TRF2_HOY1_PH"/>
</dbReference>
<dbReference type="PANTHER" id="PTHR33494">
    <property type="entry name" value="OS02G0793800 PROTEIN"/>
    <property type="match status" value="1"/>
</dbReference>
<dbReference type="AlphaFoldDB" id="A0AAV1CSX2"/>
<reference evidence="2" key="1">
    <citation type="submission" date="2023-03" db="EMBL/GenBank/DDBJ databases">
        <authorList>
            <person name="Julca I."/>
        </authorList>
    </citation>
    <scope>NUCLEOTIDE SEQUENCE</scope>
</reference>
<dbReference type="Pfam" id="PF24818">
    <property type="entry name" value="PH_TRF2_HOY1"/>
    <property type="match status" value="1"/>
</dbReference>
<name>A0AAV1CSX2_OLDCO</name>
<dbReference type="EMBL" id="OX459120">
    <property type="protein sequence ID" value="CAI9098719.1"/>
    <property type="molecule type" value="Genomic_DNA"/>
</dbReference>
<accession>A0AAV1CSX2</accession>
<keyword evidence="3" id="KW-1185">Reference proteome</keyword>
<evidence type="ECO:0000259" key="1">
    <source>
        <dbReference type="Pfam" id="PF24818"/>
    </source>
</evidence>
<evidence type="ECO:0000313" key="2">
    <source>
        <dbReference type="EMBL" id="CAI9098719.1"/>
    </source>
</evidence>
<sequence>MEFDGVKSMKTMQKRSHALSFSHNFPVKLEVAAAAAAAEERQYGHDSLDGGYGYYGRVSKRSRLSPSSSSSLSSLFQLQRWSSGGHEFSAESSQHNPLAEPSPLGLRLRKSPSLLDLIQMRLSGSNALPVAAAPVEVPSNGIKKDVKTSSASDKMKASNFLASSLRIGGWEFVSKHEGDLVAKCYFAKKKLVWEVLEGGLKSKIEIQWSDIIGLKANCPDDAPGTLTVVLARQPLFFRETNPQPRKHTLWQSSSDFTGGQASIHRQHIVQCPPGMLSKHFEKLILSEPRLNFLNQQNEFMVESICFDSQASVQENPDQNSIELHNGEVSPVSCFRDGASPSLSELSSLNYESGSVNLWKGIPSPSSVMDANAIEGSQGSQSDIQTLKNLEQYKVTGIRPSISLSDLVNHIGNQISERVTSGNMPSEKASECHEMLENVAQMLLSDTQNDAASDEKLMKKVNSLCCLIQDPVASVNSLDPLTEGSNAEDFEWEIKAADDGISRNDSFGDLFLHFPRTASFQKFLCDIDETEENQN</sequence>
<organism evidence="2 3">
    <name type="scientific">Oldenlandia corymbosa var. corymbosa</name>
    <dbReference type="NCBI Taxonomy" id="529605"/>
    <lineage>
        <taxon>Eukaryota</taxon>
        <taxon>Viridiplantae</taxon>
        <taxon>Streptophyta</taxon>
        <taxon>Embryophyta</taxon>
        <taxon>Tracheophyta</taxon>
        <taxon>Spermatophyta</taxon>
        <taxon>Magnoliopsida</taxon>
        <taxon>eudicotyledons</taxon>
        <taxon>Gunneridae</taxon>
        <taxon>Pentapetalae</taxon>
        <taxon>asterids</taxon>
        <taxon>lamiids</taxon>
        <taxon>Gentianales</taxon>
        <taxon>Rubiaceae</taxon>
        <taxon>Rubioideae</taxon>
        <taxon>Spermacoceae</taxon>
        <taxon>Hedyotis-Oldenlandia complex</taxon>
        <taxon>Oldenlandia</taxon>
    </lineage>
</organism>
<evidence type="ECO:0000313" key="3">
    <source>
        <dbReference type="Proteomes" id="UP001161247"/>
    </source>
</evidence>
<protein>
    <submittedName>
        <fullName evidence="2">OLC1v1035410C1</fullName>
    </submittedName>
</protein>
<dbReference type="PANTHER" id="PTHR33494:SF27">
    <property type="entry name" value="ATP-DEPENDENT DNA HELICASE"/>
    <property type="match status" value="1"/>
</dbReference>
<proteinExistence type="predicted"/>
<feature type="domain" description="TRF2/HOY1 PH-like" evidence="1">
    <location>
        <begin position="159"/>
        <end position="276"/>
    </location>
</feature>